<feature type="transmembrane region" description="Helical" evidence="2">
    <location>
        <begin position="97"/>
        <end position="116"/>
    </location>
</feature>
<keyword evidence="2" id="KW-0472">Membrane</keyword>
<evidence type="ECO:0000256" key="2">
    <source>
        <dbReference type="SAM" id="Phobius"/>
    </source>
</evidence>
<accession>A0A175RQP7</accession>
<proteinExistence type="predicted"/>
<dbReference type="AlphaFoldDB" id="A0A175RQP7"/>
<dbReference type="EMBL" id="LDQA01000022">
    <property type="protein sequence ID" value="KTR05771.1"/>
    <property type="molecule type" value="Genomic_DNA"/>
</dbReference>
<evidence type="ECO:0000256" key="1">
    <source>
        <dbReference type="SAM" id="Coils"/>
    </source>
</evidence>
<evidence type="ECO:0000313" key="4">
    <source>
        <dbReference type="Proteomes" id="UP000078529"/>
    </source>
</evidence>
<comment type="caution">
    <text evidence="3">The sequence shown here is derived from an EMBL/GenBank/DDBJ whole genome shotgun (WGS) entry which is preliminary data.</text>
</comment>
<keyword evidence="2" id="KW-1133">Transmembrane helix</keyword>
<gene>
    <name evidence="3" type="ORF">NS365_10320</name>
</gene>
<dbReference type="Proteomes" id="UP000078529">
    <property type="component" value="Unassembled WGS sequence"/>
</dbReference>
<feature type="transmembrane region" description="Helical" evidence="2">
    <location>
        <begin position="66"/>
        <end position="85"/>
    </location>
</feature>
<dbReference type="PATRIC" id="fig|401562.4.peg.1828"/>
<reference evidence="3 4" key="1">
    <citation type="journal article" date="2016" name="Front. Microbiol.">
        <title>Genomic Resource of Rice Seed Associated Bacteria.</title>
        <authorList>
            <person name="Midha S."/>
            <person name="Bansal K."/>
            <person name="Sharma S."/>
            <person name="Kumar N."/>
            <person name="Patil P.P."/>
            <person name="Chaudhry V."/>
            <person name="Patil P.B."/>
        </authorList>
    </citation>
    <scope>NUCLEOTIDE SEQUENCE [LARGE SCALE GENOMIC DNA]</scope>
    <source>
        <strain evidence="3 4">NS365</strain>
    </source>
</reference>
<feature type="transmembrane region" description="Helical" evidence="2">
    <location>
        <begin position="20"/>
        <end position="46"/>
    </location>
</feature>
<keyword evidence="4" id="KW-1185">Reference proteome</keyword>
<keyword evidence="2" id="KW-0812">Transmembrane</keyword>
<name>A0A175RQP7_9HYPH</name>
<feature type="transmembrane region" description="Helical" evidence="2">
    <location>
        <begin position="270"/>
        <end position="291"/>
    </location>
</feature>
<organism evidence="3 4">
    <name type="scientific">Aureimonas ureilytica</name>
    <dbReference type="NCBI Taxonomy" id="401562"/>
    <lineage>
        <taxon>Bacteria</taxon>
        <taxon>Pseudomonadati</taxon>
        <taxon>Pseudomonadota</taxon>
        <taxon>Alphaproteobacteria</taxon>
        <taxon>Hyphomicrobiales</taxon>
        <taxon>Aurantimonadaceae</taxon>
        <taxon>Aureimonas</taxon>
    </lineage>
</organism>
<evidence type="ECO:0000313" key="3">
    <source>
        <dbReference type="EMBL" id="KTR05771.1"/>
    </source>
</evidence>
<evidence type="ECO:0008006" key="5">
    <source>
        <dbReference type="Google" id="ProtNLM"/>
    </source>
</evidence>
<sequence>MVDIVDRGAVAGVGIRRISWGAIIAGTILTLVVQIMLALLGLGIGLASIDPMSGDTPSLASFSSVGGIWTALTVLIATFVGGYAAARFAGSTMRRDAALHGITTWATSTLVIVYLLTSGASALISNTFGALGSTISSIGQAAGAVVPNSLDSLPPQLRQQAQQLLARGQQQANQAADQVQNEANQAAQNARQAAGTQDLGAAVTEIFKGLGRDATPEQRQSAINAISSQAGISTQEAEQRLNQFQGQYDQAVAQAREAATKAAETASTSAFVAFVGLLLGLIVGAVGGAVGRTDRLAGYYRD</sequence>
<protein>
    <recommendedName>
        <fullName evidence="5">PhnA-like protein</fullName>
    </recommendedName>
</protein>
<feature type="coiled-coil region" evidence="1">
    <location>
        <begin position="158"/>
        <end position="196"/>
    </location>
</feature>
<dbReference type="RefSeq" id="WP_058600196.1">
    <property type="nucleotide sequence ID" value="NZ_LDQA01000022.1"/>
</dbReference>
<keyword evidence="1" id="KW-0175">Coiled coil</keyword>